<dbReference type="Proteomes" id="UP000799538">
    <property type="component" value="Unassembled WGS sequence"/>
</dbReference>
<evidence type="ECO:0000256" key="1">
    <source>
        <dbReference type="SAM" id="Phobius"/>
    </source>
</evidence>
<name>A0A6A6FZU6_9PEZI</name>
<dbReference type="EMBL" id="ML992530">
    <property type="protein sequence ID" value="KAF2218740.1"/>
    <property type="molecule type" value="Genomic_DNA"/>
</dbReference>
<keyword evidence="3" id="KW-1185">Reference proteome</keyword>
<protein>
    <submittedName>
        <fullName evidence="2">Uncharacterized protein</fullName>
    </submittedName>
</protein>
<evidence type="ECO:0000313" key="3">
    <source>
        <dbReference type="Proteomes" id="UP000799538"/>
    </source>
</evidence>
<accession>A0A6A6FZU6</accession>
<evidence type="ECO:0000313" key="2">
    <source>
        <dbReference type="EMBL" id="KAF2218740.1"/>
    </source>
</evidence>
<keyword evidence="1" id="KW-0812">Transmembrane</keyword>
<feature type="transmembrane region" description="Helical" evidence="1">
    <location>
        <begin position="33"/>
        <end position="58"/>
    </location>
</feature>
<dbReference type="AlphaFoldDB" id="A0A6A6FZU6"/>
<sequence length="102" mass="11511">MGWMRRALVQATFSDLAWPPQSFVERVTSHLLIHLHTDIACILCGLAQLLLLILHVFVARHARFRCRTIVRFHIRICELAIIVSDSFLDSTLGKICADSGIA</sequence>
<organism evidence="2 3">
    <name type="scientific">Elsinoe ampelina</name>
    <dbReference type="NCBI Taxonomy" id="302913"/>
    <lineage>
        <taxon>Eukaryota</taxon>
        <taxon>Fungi</taxon>
        <taxon>Dikarya</taxon>
        <taxon>Ascomycota</taxon>
        <taxon>Pezizomycotina</taxon>
        <taxon>Dothideomycetes</taxon>
        <taxon>Dothideomycetidae</taxon>
        <taxon>Myriangiales</taxon>
        <taxon>Elsinoaceae</taxon>
        <taxon>Elsinoe</taxon>
    </lineage>
</organism>
<keyword evidence="1" id="KW-1133">Transmembrane helix</keyword>
<reference evidence="3" key="1">
    <citation type="journal article" date="2020" name="Stud. Mycol.">
        <title>101 Dothideomycetes genomes: A test case for predicting lifestyles and emergence of pathogens.</title>
        <authorList>
            <person name="Haridas S."/>
            <person name="Albert R."/>
            <person name="Binder M."/>
            <person name="Bloem J."/>
            <person name="LaButti K."/>
            <person name="Salamov A."/>
            <person name="Andreopoulos B."/>
            <person name="Baker S."/>
            <person name="Barry K."/>
            <person name="Bills G."/>
            <person name="Bluhm B."/>
            <person name="Cannon C."/>
            <person name="Castanera R."/>
            <person name="Culley D."/>
            <person name="Daum C."/>
            <person name="Ezra D."/>
            <person name="Gonzalez J."/>
            <person name="Henrissat B."/>
            <person name="Kuo A."/>
            <person name="Liang C."/>
            <person name="Lipzen A."/>
            <person name="Lutzoni F."/>
            <person name="Magnuson J."/>
            <person name="Mondo S."/>
            <person name="Nolan M."/>
            <person name="Ohm R."/>
            <person name="Pangilinan J."/>
            <person name="Park H.-J."/>
            <person name="Ramirez L."/>
            <person name="Alfaro M."/>
            <person name="Sun H."/>
            <person name="Tritt A."/>
            <person name="Yoshinaga Y."/>
            <person name="Zwiers L.-H."/>
            <person name="Turgeon B."/>
            <person name="Goodwin S."/>
            <person name="Spatafora J."/>
            <person name="Crous P."/>
            <person name="Grigoriev I."/>
        </authorList>
    </citation>
    <scope>NUCLEOTIDE SEQUENCE [LARGE SCALE GENOMIC DNA]</scope>
    <source>
        <strain evidence="3">CECT 20119</strain>
    </source>
</reference>
<keyword evidence="1" id="KW-0472">Membrane</keyword>
<gene>
    <name evidence="2" type="ORF">BDZ85DRAFT_269854</name>
</gene>
<proteinExistence type="predicted"/>